<keyword evidence="2" id="KW-0472">Membrane</keyword>
<keyword evidence="2" id="KW-0812">Transmembrane</keyword>
<feature type="coiled-coil region" evidence="1">
    <location>
        <begin position="42"/>
        <end position="241"/>
    </location>
</feature>
<evidence type="ECO:0000259" key="3">
    <source>
        <dbReference type="Pfam" id="PF00188"/>
    </source>
</evidence>
<dbReference type="RefSeq" id="WP_118325036.1">
    <property type="nucleotide sequence ID" value="NZ_QRYH01000008.1"/>
</dbReference>
<name>A0A395W7H8_9FIRM</name>
<feature type="domain" description="SCP" evidence="3">
    <location>
        <begin position="468"/>
        <end position="603"/>
    </location>
</feature>
<dbReference type="Gene3D" id="1.20.120.330">
    <property type="entry name" value="Nucleotidyltransferases domain 2"/>
    <property type="match status" value="1"/>
</dbReference>
<evidence type="ECO:0000313" key="4">
    <source>
        <dbReference type="EMBL" id="RGU92227.1"/>
    </source>
</evidence>
<dbReference type="InterPro" id="IPR014044">
    <property type="entry name" value="CAP_dom"/>
</dbReference>
<organism evidence="4 5">
    <name type="scientific">Holdemanella biformis</name>
    <dbReference type="NCBI Taxonomy" id="1735"/>
    <lineage>
        <taxon>Bacteria</taxon>
        <taxon>Bacillati</taxon>
        <taxon>Bacillota</taxon>
        <taxon>Erysipelotrichia</taxon>
        <taxon>Erysipelotrichales</taxon>
        <taxon>Erysipelotrichaceae</taxon>
        <taxon>Holdemanella</taxon>
    </lineage>
</organism>
<feature type="coiled-coil region" evidence="1">
    <location>
        <begin position="915"/>
        <end position="1031"/>
    </location>
</feature>
<dbReference type="GeneID" id="66579485"/>
<keyword evidence="1" id="KW-0175">Coiled coil</keyword>
<feature type="transmembrane region" description="Helical" evidence="2">
    <location>
        <begin position="1040"/>
        <end position="1058"/>
    </location>
</feature>
<dbReference type="EMBL" id="QRYQ01000007">
    <property type="protein sequence ID" value="RGU92227.1"/>
    <property type="molecule type" value="Genomic_DNA"/>
</dbReference>
<proteinExistence type="predicted"/>
<dbReference type="Pfam" id="PF00188">
    <property type="entry name" value="CAP"/>
    <property type="match status" value="1"/>
</dbReference>
<comment type="caution">
    <text evidence="4">The sequence shown here is derived from an EMBL/GenBank/DDBJ whole genome shotgun (WGS) entry which is preliminary data.</text>
</comment>
<dbReference type="AlphaFoldDB" id="A0A395W7H8"/>
<feature type="coiled-coil region" evidence="1">
    <location>
        <begin position="356"/>
        <end position="390"/>
    </location>
</feature>
<evidence type="ECO:0000256" key="2">
    <source>
        <dbReference type="SAM" id="Phobius"/>
    </source>
</evidence>
<accession>A0A395W7H8</accession>
<sequence length="1067" mass="119792">MKNRNKTLTSLAAASMVLTQVGQMSVFAKEEPMKNLSDTEEVSVEKTQKELLEEQIKNTLDNVNEAKKKFDEAQEKYETYNKNDYALAVSNRDLAQKNYLSAKDDAQEAIVSALEKQIQELEANQKALKDANDKKKGLESKLEDTNRKLKQAQDDLIEQQKKYESLLNGSSKEQIEQSVNELKTQLESATLAYQEVSNRVNELLNAKQEAEAKVLDLQNTLEGARVELSNAKGDVVNAQNAYDVANADYNEKLEIYNGASDPELKAEYEKQVIEAKNNLTIAQSDLQNAKLIQQSKVDAVANAESCVVEVENEICDLKSLIDAKENELLHINESIGIVEKELSAAKEELTNAIEIENSMEEVLNKAKIALDKAKKEVEAQQMNVDKAQSDVNAQQKIVNQLRVDKEQVSQKISLGSKGFFEAYGYTNALKVLEENSVEIGKYTEVGAENDATSLANFKKAIAMVKTGNALRTTDDNFKGLNPLKVSAEMFAISQVQVNQMAKTKYGHTKLYRVSENAAVEYEDPFVGWYTEEKAVYDYLHQKGWDINDIRDSQGNYIDVDKANEIVKACNLPDIPWVQTGHYTNILKSRYVGTGTAWIEGYTSNGHHKHAGQVFSSQCSLDSLLTIDEFESQFNTYYDSLMNADGAYEDANVILNQLKGELYKQNALLTQKINDQKVTEQNKVNAENKLNSAKNEVDRLESVVREKQKNLDDLCSEESTSNIVNEIQKLKALKSNKESLDLVIARQEVENAKKEMAEANVNVNNKEALVKKAQMELDKRNEILEESNKGEEKAYNNLKDSEAVFKEKGKVLADTKKIVSEKQSNVNLKESEMDCASELLDGISKDLSESRKAEEIKKVEMNNINENYQASLSVQNRLNNTSDSIYHLNTRIQNLNKMTTEMCDSITVNDLSIQKINAKVAELESIKIKIEDVKAEFDSFTANHPLHSNKIRSGIVESLYEKIDVMKGAYRNYEEALKAFEDADMLNSENVKALELASKNYTLARLDLENANNNLKVYLENVEDDVEIKEKESVNTATETALGFFTLSGVLGLAGLALAGKKMKREKE</sequence>
<keyword evidence="2" id="KW-1133">Transmembrane helix</keyword>
<gene>
    <name evidence="4" type="ORF">DWW32_05355</name>
</gene>
<evidence type="ECO:0000313" key="5">
    <source>
        <dbReference type="Proteomes" id="UP000265489"/>
    </source>
</evidence>
<protein>
    <recommendedName>
        <fullName evidence="3">SCP domain-containing protein</fullName>
    </recommendedName>
</protein>
<dbReference type="Proteomes" id="UP000265489">
    <property type="component" value="Unassembled WGS sequence"/>
</dbReference>
<feature type="coiled-coil region" evidence="1">
    <location>
        <begin position="675"/>
        <end position="800"/>
    </location>
</feature>
<evidence type="ECO:0000256" key="1">
    <source>
        <dbReference type="SAM" id="Coils"/>
    </source>
</evidence>
<reference evidence="4 5" key="1">
    <citation type="submission" date="2018-08" db="EMBL/GenBank/DDBJ databases">
        <title>A genome reference for cultivated species of the human gut microbiota.</title>
        <authorList>
            <person name="Zou Y."/>
            <person name="Xue W."/>
            <person name="Luo G."/>
        </authorList>
    </citation>
    <scope>NUCLEOTIDE SEQUENCE [LARGE SCALE GENOMIC DNA]</scope>
    <source>
        <strain evidence="4 5">AF15-20</strain>
    </source>
</reference>